<proteinExistence type="predicted"/>
<name>A0A177N8U6_9GAMM</name>
<dbReference type="InterPro" id="IPR038296">
    <property type="entry name" value="ParD_sf"/>
</dbReference>
<protein>
    <recommendedName>
        <fullName evidence="1">Antitoxin ParD</fullName>
    </recommendedName>
</protein>
<gene>
    <name evidence="3" type="ORF">A1359_10390</name>
</gene>
<dbReference type="OrthoDB" id="517416at2"/>
<keyword evidence="2" id="KW-1277">Toxin-antitoxin system</keyword>
<dbReference type="STRING" id="980561.A1359_10390"/>
<sequence length="83" mass="9517">MTRQSISITAPNDHWLKAQVENEEYASKSEVVNDLIRKARAQQDEIEWIRAKLIKAEQSGFTDESPAEILTAFKEEARRNGDL</sequence>
<evidence type="ECO:0000256" key="2">
    <source>
        <dbReference type="ARBA" id="ARBA00022649"/>
    </source>
</evidence>
<dbReference type="EMBL" id="LUUI01000109">
    <property type="protein sequence ID" value="OAI14476.1"/>
    <property type="molecule type" value="Genomic_DNA"/>
</dbReference>
<dbReference type="InterPro" id="IPR010985">
    <property type="entry name" value="Ribbon_hlx_hlx"/>
</dbReference>
<dbReference type="Proteomes" id="UP000078476">
    <property type="component" value="Unassembled WGS sequence"/>
</dbReference>
<dbReference type="RefSeq" id="WP_066982939.1">
    <property type="nucleotide sequence ID" value="NZ_LUUI01000109.1"/>
</dbReference>
<comment type="caution">
    <text evidence="3">The sequence shown here is derived from an EMBL/GenBank/DDBJ whole genome shotgun (WGS) entry which is preliminary data.</text>
</comment>
<dbReference type="AlphaFoldDB" id="A0A177N8U6"/>
<accession>A0A177N8U6</accession>
<organism evidence="3 4">
    <name type="scientific">Methylomonas lenta</name>
    <dbReference type="NCBI Taxonomy" id="980561"/>
    <lineage>
        <taxon>Bacteria</taxon>
        <taxon>Pseudomonadati</taxon>
        <taxon>Pseudomonadota</taxon>
        <taxon>Gammaproteobacteria</taxon>
        <taxon>Methylococcales</taxon>
        <taxon>Methylococcaceae</taxon>
        <taxon>Methylomonas</taxon>
    </lineage>
</organism>
<dbReference type="Gene3D" id="6.10.10.120">
    <property type="entry name" value="Antitoxin ParD1-like"/>
    <property type="match status" value="1"/>
</dbReference>
<evidence type="ECO:0000313" key="3">
    <source>
        <dbReference type="EMBL" id="OAI14476.1"/>
    </source>
</evidence>
<dbReference type="Pfam" id="PF03693">
    <property type="entry name" value="ParD_antitoxin"/>
    <property type="match status" value="1"/>
</dbReference>
<dbReference type="SUPFAM" id="SSF47598">
    <property type="entry name" value="Ribbon-helix-helix"/>
    <property type="match status" value="1"/>
</dbReference>
<dbReference type="GO" id="GO:0006355">
    <property type="term" value="P:regulation of DNA-templated transcription"/>
    <property type="evidence" value="ECO:0007669"/>
    <property type="project" value="InterPro"/>
</dbReference>
<dbReference type="InterPro" id="IPR022789">
    <property type="entry name" value="ParD"/>
</dbReference>
<evidence type="ECO:0000256" key="1">
    <source>
        <dbReference type="ARBA" id="ARBA00017940"/>
    </source>
</evidence>
<reference evidence="3 4" key="1">
    <citation type="submission" date="2016-03" db="EMBL/GenBank/DDBJ databases">
        <authorList>
            <person name="Ploux O."/>
        </authorList>
    </citation>
    <scope>NUCLEOTIDE SEQUENCE [LARGE SCALE GENOMIC DNA]</scope>
    <source>
        <strain evidence="3 4">R-45370</strain>
    </source>
</reference>
<keyword evidence="4" id="KW-1185">Reference proteome</keyword>
<evidence type="ECO:0000313" key="4">
    <source>
        <dbReference type="Proteomes" id="UP000078476"/>
    </source>
</evidence>